<evidence type="ECO:0000256" key="19">
    <source>
        <dbReference type="ARBA" id="ARBA00031825"/>
    </source>
</evidence>
<dbReference type="AlphaFoldDB" id="A0A1D8B006"/>
<evidence type="ECO:0000256" key="14">
    <source>
        <dbReference type="ARBA" id="ARBA00023098"/>
    </source>
</evidence>
<dbReference type="EC" id="2.7.7.41" evidence="6"/>
<keyword evidence="9" id="KW-0444">Lipid biosynthesis</keyword>
<evidence type="ECO:0000256" key="18">
    <source>
        <dbReference type="ARBA" id="ARBA00029893"/>
    </source>
</evidence>
<dbReference type="GO" id="GO:0005886">
    <property type="term" value="C:plasma membrane"/>
    <property type="evidence" value="ECO:0007669"/>
    <property type="project" value="UniProtKB-SubCell"/>
</dbReference>
<evidence type="ECO:0000256" key="9">
    <source>
        <dbReference type="ARBA" id="ARBA00022516"/>
    </source>
</evidence>
<dbReference type="Proteomes" id="UP000095228">
    <property type="component" value="Chromosome"/>
</dbReference>
<keyword evidence="12 25" id="KW-0548">Nucleotidyltransferase</keyword>
<comment type="catalytic activity">
    <reaction evidence="1">
        <text>a 1,2-diacyl-sn-glycero-3-phosphate + CTP + H(+) = a CDP-1,2-diacyl-sn-glycerol + diphosphate</text>
        <dbReference type="Rhea" id="RHEA:16229"/>
        <dbReference type="ChEBI" id="CHEBI:15378"/>
        <dbReference type="ChEBI" id="CHEBI:33019"/>
        <dbReference type="ChEBI" id="CHEBI:37563"/>
        <dbReference type="ChEBI" id="CHEBI:58332"/>
        <dbReference type="ChEBI" id="CHEBI:58608"/>
        <dbReference type="EC" id="2.7.7.41"/>
    </reaction>
</comment>
<keyword evidence="14" id="KW-0443">Lipid metabolism</keyword>
<proteinExistence type="inferred from homology"/>
<evidence type="ECO:0000256" key="3">
    <source>
        <dbReference type="ARBA" id="ARBA00005119"/>
    </source>
</evidence>
<keyword evidence="11 24" id="KW-0812">Transmembrane</keyword>
<name>A0A1D8B006_9BACT</name>
<evidence type="ECO:0000256" key="23">
    <source>
        <dbReference type="ARBA" id="ARBA00033406"/>
    </source>
</evidence>
<evidence type="ECO:0000256" key="2">
    <source>
        <dbReference type="ARBA" id="ARBA00004651"/>
    </source>
</evidence>
<dbReference type="PANTHER" id="PTHR46382:SF1">
    <property type="entry name" value="PHOSPHATIDATE CYTIDYLYLTRANSFERASE"/>
    <property type="match status" value="1"/>
</dbReference>
<feature type="transmembrane region" description="Helical" evidence="24">
    <location>
        <begin position="182"/>
        <end position="204"/>
    </location>
</feature>
<evidence type="ECO:0000256" key="16">
    <source>
        <dbReference type="ARBA" id="ARBA00023209"/>
    </source>
</evidence>
<evidence type="ECO:0000313" key="26">
    <source>
        <dbReference type="Proteomes" id="UP000095228"/>
    </source>
</evidence>
<evidence type="ECO:0000256" key="22">
    <source>
        <dbReference type="ARBA" id="ARBA00032743"/>
    </source>
</evidence>
<reference evidence="25 26" key="1">
    <citation type="submission" date="2016-06" db="EMBL/GenBank/DDBJ databases">
        <title>Three novel species with peptidoglycan cell walls form the new genus Lacunisphaera gen. nov. in the family Opitutaceae of the verrucomicrobial subdivision 4.</title>
        <authorList>
            <person name="Rast P."/>
            <person name="Gloeckner I."/>
            <person name="Jogler M."/>
            <person name="Boedeker C."/>
            <person name="Jeske O."/>
            <person name="Wiegand S."/>
            <person name="Reinhardt R."/>
            <person name="Schumann P."/>
            <person name="Rohde M."/>
            <person name="Spring S."/>
            <person name="Gloeckner F.O."/>
            <person name="Jogler C."/>
        </authorList>
    </citation>
    <scope>NUCLEOTIDE SEQUENCE [LARGE SCALE GENOMIC DNA]</scope>
    <source>
        <strain evidence="25 26">IG16b</strain>
    </source>
</reference>
<evidence type="ECO:0000256" key="7">
    <source>
        <dbReference type="ARBA" id="ARBA00019373"/>
    </source>
</evidence>
<evidence type="ECO:0000256" key="24">
    <source>
        <dbReference type="SAM" id="Phobius"/>
    </source>
</evidence>
<comment type="pathway">
    <text evidence="4">Lipid metabolism.</text>
</comment>
<evidence type="ECO:0000256" key="6">
    <source>
        <dbReference type="ARBA" id="ARBA00012487"/>
    </source>
</evidence>
<organism evidence="25 26">
    <name type="scientific">Lacunisphaera limnophila</name>
    <dbReference type="NCBI Taxonomy" id="1838286"/>
    <lineage>
        <taxon>Bacteria</taxon>
        <taxon>Pseudomonadati</taxon>
        <taxon>Verrucomicrobiota</taxon>
        <taxon>Opitutia</taxon>
        <taxon>Opitutales</taxon>
        <taxon>Opitutaceae</taxon>
        <taxon>Lacunisphaera</taxon>
    </lineage>
</organism>
<dbReference type="EMBL" id="CP016094">
    <property type="protein sequence ID" value="AOS46475.1"/>
    <property type="molecule type" value="Genomic_DNA"/>
</dbReference>
<accession>A0A1D8B006</accession>
<dbReference type="STRING" id="1838286.Verru16b_03581"/>
<keyword evidence="8" id="KW-1003">Cell membrane</keyword>
<gene>
    <name evidence="25" type="primary">cdsA</name>
    <name evidence="25" type="ORF">Verru16b_03581</name>
</gene>
<evidence type="ECO:0000256" key="8">
    <source>
        <dbReference type="ARBA" id="ARBA00022475"/>
    </source>
</evidence>
<dbReference type="PATRIC" id="fig|1838286.3.peg.3618"/>
<keyword evidence="15 24" id="KW-0472">Membrane</keyword>
<dbReference type="RefSeq" id="WP_069963519.1">
    <property type="nucleotide sequence ID" value="NZ_CP016094.1"/>
</dbReference>
<dbReference type="PANTHER" id="PTHR46382">
    <property type="entry name" value="PHOSPHATIDATE CYTIDYLYLTRANSFERASE"/>
    <property type="match status" value="1"/>
</dbReference>
<evidence type="ECO:0000256" key="15">
    <source>
        <dbReference type="ARBA" id="ARBA00023136"/>
    </source>
</evidence>
<evidence type="ECO:0000256" key="1">
    <source>
        <dbReference type="ARBA" id="ARBA00001698"/>
    </source>
</evidence>
<sequence>MLSRLLSTFVLWTVILGSLWLFGPHGAVGLVVVLSGLTLHEFYGMAAKLGGRPFRWMGQLFSLLITGVPYVLAYFYDEASIIASLPVGFLVLALIVCCVRVLGERDPTSRIEAITSTVIGLLYVPFMLHFLVAILMRDGYEGDNLILCLWTVAVSKFCDVGALLSGLAFGKHKMAPHISPKKTWEGAVGGVLISAGIGATIAWFGSEHLSPTLTPLVAALLAVPIAVLTIVSDLIESALKRRADTKDTGALIPGIGGAFDLTDSLILTAPLAYFMFLFLE</sequence>
<feature type="transmembrane region" description="Helical" evidence="24">
    <location>
        <begin position="216"/>
        <end position="239"/>
    </location>
</feature>
<keyword evidence="13 24" id="KW-1133">Transmembrane helix</keyword>
<comment type="similarity">
    <text evidence="5">Belongs to the CDS family.</text>
</comment>
<keyword evidence="10 25" id="KW-0808">Transferase</keyword>
<keyword evidence="17" id="KW-1208">Phospholipid metabolism</keyword>
<evidence type="ECO:0000256" key="11">
    <source>
        <dbReference type="ARBA" id="ARBA00022692"/>
    </source>
</evidence>
<evidence type="ECO:0000256" key="4">
    <source>
        <dbReference type="ARBA" id="ARBA00005189"/>
    </source>
</evidence>
<evidence type="ECO:0000313" key="25">
    <source>
        <dbReference type="EMBL" id="AOS46475.1"/>
    </source>
</evidence>
<evidence type="ECO:0000256" key="21">
    <source>
        <dbReference type="ARBA" id="ARBA00032396"/>
    </source>
</evidence>
<evidence type="ECO:0000256" key="10">
    <source>
        <dbReference type="ARBA" id="ARBA00022679"/>
    </source>
</evidence>
<feature type="transmembrane region" description="Helical" evidence="24">
    <location>
        <begin position="147"/>
        <end position="170"/>
    </location>
</feature>
<keyword evidence="16" id="KW-0594">Phospholipid biosynthesis</keyword>
<evidence type="ECO:0000256" key="17">
    <source>
        <dbReference type="ARBA" id="ARBA00023264"/>
    </source>
</evidence>
<feature type="transmembrane region" description="Helical" evidence="24">
    <location>
        <begin position="251"/>
        <end position="279"/>
    </location>
</feature>
<dbReference type="Pfam" id="PF01148">
    <property type="entry name" value="CTP_transf_1"/>
    <property type="match status" value="1"/>
</dbReference>
<evidence type="ECO:0000256" key="13">
    <source>
        <dbReference type="ARBA" id="ARBA00022989"/>
    </source>
</evidence>
<dbReference type="GO" id="GO:0016024">
    <property type="term" value="P:CDP-diacylglycerol biosynthetic process"/>
    <property type="evidence" value="ECO:0007669"/>
    <property type="project" value="TreeGrafter"/>
</dbReference>
<feature type="transmembrane region" description="Helical" evidence="24">
    <location>
        <begin position="56"/>
        <end position="75"/>
    </location>
</feature>
<evidence type="ECO:0000256" key="20">
    <source>
        <dbReference type="ARBA" id="ARBA00032253"/>
    </source>
</evidence>
<evidence type="ECO:0000256" key="12">
    <source>
        <dbReference type="ARBA" id="ARBA00022695"/>
    </source>
</evidence>
<protein>
    <recommendedName>
        <fullName evidence="7">Phosphatidate cytidylyltransferase</fullName>
        <ecNumber evidence="6">2.7.7.41</ecNumber>
    </recommendedName>
    <alternativeName>
        <fullName evidence="20">CDP-DAG synthase</fullName>
    </alternativeName>
    <alternativeName>
        <fullName evidence="22">CDP-DG synthase</fullName>
    </alternativeName>
    <alternativeName>
        <fullName evidence="18">CDP-diacylglycerol synthase</fullName>
    </alternativeName>
    <alternativeName>
        <fullName evidence="21">CDP-diglyceride pyrophosphorylase</fullName>
    </alternativeName>
    <alternativeName>
        <fullName evidence="23">CDP-diglyceride synthase</fullName>
    </alternativeName>
    <alternativeName>
        <fullName evidence="19">CTP:phosphatidate cytidylyltransferase</fullName>
    </alternativeName>
</protein>
<comment type="subcellular location">
    <subcellularLocation>
        <location evidence="2">Cell membrane</location>
        <topology evidence="2">Multi-pass membrane protein</topology>
    </subcellularLocation>
</comment>
<feature type="transmembrane region" description="Helical" evidence="24">
    <location>
        <begin position="114"/>
        <end position="135"/>
    </location>
</feature>
<keyword evidence="26" id="KW-1185">Reference proteome</keyword>
<comment type="pathway">
    <text evidence="3">Phospholipid metabolism; CDP-diacylglycerol biosynthesis; CDP-diacylglycerol from sn-glycerol 3-phosphate: step 3/3.</text>
</comment>
<dbReference type="OrthoDB" id="9799199at2"/>
<dbReference type="KEGG" id="obg:Verru16b_03581"/>
<dbReference type="GO" id="GO:0004605">
    <property type="term" value="F:phosphatidate cytidylyltransferase activity"/>
    <property type="evidence" value="ECO:0007669"/>
    <property type="project" value="UniProtKB-EC"/>
</dbReference>
<evidence type="ECO:0000256" key="5">
    <source>
        <dbReference type="ARBA" id="ARBA00010185"/>
    </source>
</evidence>
<feature type="transmembrane region" description="Helical" evidence="24">
    <location>
        <begin position="81"/>
        <end position="102"/>
    </location>
</feature>